<dbReference type="Proteomes" id="UP001378592">
    <property type="component" value="Unassembled WGS sequence"/>
</dbReference>
<reference evidence="2 3" key="1">
    <citation type="submission" date="2024-03" db="EMBL/GenBank/DDBJ databases">
        <title>The genome assembly and annotation of the cricket Gryllus longicercus Weissman &amp; Gray.</title>
        <authorList>
            <person name="Szrajer S."/>
            <person name="Gray D."/>
            <person name="Ylla G."/>
        </authorList>
    </citation>
    <scope>NUCLEOTIDE SEQUENCE [LARGE SCALE GENOMIC DNA]</scope>
    <source>
        <strain evidence="2">DAG 2021-001</strain>
        <tissue evidence="2">Whole body minus gut</tissue>
    </source>
</reference>
<name>A0AAN9VVF4_9ORTH</name>
<proteinExistence type="predicted"/>
<dbReference type="InterPro" id="IPR057403">
    <property type="entry name" value="Beta-prop_Aladin"/>
</dbReference>
<sequence length="504" mass="55996">MTYLGFSEIPPEGYISLYEAGGKTQYSLPENAQYDGIAKFVSCYPHVNVTHELMRAAARYEESSDVFIPSHTTLLKKLVHGWYEQGFLEALHIAASPATVDAPQWLQTAARWALSFTRLLGIHRQRESGTRLVASLTQKDLDKCCINAMAWHPYTVRLAVAFWDDTVRVFGESSNRQNRPVLKCKGQHFVSCLAWRPLSGQELAVGCESGIFLWYVESGTASSSYGRCVRQLARRGHSPVSALEWSPAGDLLLSVSPLDTGVYVWDPDTERSTCLRHVAGGGSCLAAWSPNGQRVFTSTMGLVFRVWETKRWKFERWTVQSGRVQSACWGADGHLLLFATTEEPCLYSLAFFNNQTVFREEVGLPAVTAQRVLDLTATELPTGERLGGLVSSLAWDHTSRYLAIMFKSCNIIAVYRTRVDHGLHILPCCLIRGRAGETPSNICFQPNFKEGALLTIAWSGGYVQYFPIMTRDFASDVYPRALSESLASSRGHVSSWSAGGSFIS</sequence>
<dbReference type="Pfam" id="PF25460">
    <property type="entry name" value="Beta-prop_Aladin"/>
    <property type="match status" value="1"/>
</dbReference>
<dbReference type="InterPro" id="IPR015943">
    <property type="entry name" value="WD40/YVTN_repeat-like_dom_sf"/>
</dbReference>
<organism evidence="2 3">
    <name type="scientific">Gryllus longicercus</name>
    <dbReference type="NCBI Taxonomy" id="2509291"/>
    <lineage>
        <taxon>Eukaryota</taxon>
        <taxon>Metazoa</taxon>
        <taxon>Ecdysozoa</taxon>
        <taxon>Arthropoda</taxon>
        <taxon>Hexapoda</taxon>
        <taxon>Insecta</taxon>
        <taxon>Pterygota</taxon>
        <taxon>Neoptera</taxon>
        <taxon>Polyneoptera</taxon>
        <taxon>Orthoptera</taxon>
        <taxon>Ensifera</taxon>
        <taxon>Gryllidea</taxon>
        <taxon>Grylloidea</taxon>
        <taxon>Gryllidae</taxon>
        <taxon>Gryllinae</taxon>
        <taxon>Gryllus</taxon>
    </lineage>
</organism>
<dbReference type="GO" id="GO:0005643">
    <property type="term" value="C:nuclear pore"/>
    <property type="evidence" value="ECO:0007669"/>
    <property type="project" value="TreeGrafter"/>
</dbReference>
<dbReference type="SMART" id="SM00320">
    <property type="entry name" value="WD40"/>
    <property type="match status" value="4"/>
</dbReference>
<gene>
    <name evidence="2" type="ORF">R5R35_002930</name>
</gene>
<dbReference type="GO" id="GO:0006913">
    <property type="term" value="P:nucleocytoplasmic transport"/>
    <property type="evidence" value="ECO:0007669"/>
    <property type="project" value="TreeGrafter"/>
</dbReference>
<comment type="caution">
    <text evidence="2">The sequence shown here is derived from an EMBL/GenBank/DDBJ whole genome shotgun (WGS) entry which is preliminary data.</text>
</comment>
<dbReference type="Gene3D" id="2.130.10.10">
    <property type="entry name" value="YVTN repeat-like/Quinoprotein amine dehydrogenase"/>
    <property type="match status" value="2"/>
</dbReference>
<accession>A0AAN9VVF4</accession>
<evidence type="ECO:0000259" key="1">
    <source>
        <dbReference type="Pfam" id="PF25460"/>
    </source>
</evidence>
<dbReference type="EMBL" id="JAZDUA010000056">
    <property type="protein sequence ID" value="KAK7870531.1"/>
    <property type="molecule type" value="Genomic_DNA"/>
</dbReference>
<dbReference type="InterPro" id="IPR045139">
    <property type="entry name" value="Aladin"/>
</dbReference>
<keyword evidence="3" id="KW-1185">Reference proteome</keyword>
<dbReference type="InterPro" id="IPR001680">
    <property type="entry name" value="WD40_rpt"/>
</dbReference>
<dbReference type="AlphaFoldDB" id="A0AAN9VVF4"/>
<dbReference type="SUPFAM" id="SSF50978">
    <property type="entry name" value="WD40 repeat-like"/>
    <property type="match status" value="1"/>
</dbReference>
<feature type="domain" description="Aladin seven-bladed propeller" evidence="1">
    <location>
        <begin position="138"/>
        <end position="469"/>
    </location>
</feature>
<evidence type="ECO:0000313" key="2">
    <source>
        <dbReference type="EMBL" id="KAK7870531.1"/>
    </source>
</evidence>
<evidence type="ECO:0000313" key="3">
    <source>
        <dbReference type="Proteomes" id="UP001378592"/>
    </source>
</evidence>
<dbReference type="PANTHER" id="PTHR14494:SF0">
    <property type="entry name" value="ALADIN"/>
    <property type="match status" value="1"/>
</dbReference>
<dbReference type="InterPro" id="IPR036322">
    <property type="entry name" value="WD40_repeat_dom_sf"/>
</dbReference>
<protein>
    <recommendedName>
        <fullName evidence="1">Aladin seven-bladed propeller domain-containing protein</fullName>
    </recommendedName>
</protein>
<dbReference type="PANTHER" id="PTHR14494">
    <property type="entry name" value="ALADIN/ADRACALIN/AAAS"/>
    <property type="match status" value="1"/>
</dbReference>